<dbReference type="Proteomes" id="UP000662931">
    <property type="component" value="Chromosome 1"/>
</dbReference>
<dbReference type="InterPro" id="IPR044880">
    <property type="entry name" value="NCX_ion-bd_dom_sf"/>
</dbReference>
<keyword evidence="4 7" id="KW-0812">Transmembrane</keyword>
<dbReference type="GO" id="GO:0016020">
    <property type="term" value="C:membrane"/>
    <property type="evidence" value="ECO:0007669"/>
    <property type="project" value="UniProtKB-SubCell"/>
</dbReference>
<sequence length="321" mass="34469">MLGPISLPIAYGVSIFTLFVLLGLLASDYLTPNLTYLAALFHLDEKMAGITLLALANGAPDISSTYAAMRSNSTSLAIGELLGSANFELTMVIGCMALVKPFTVQYSNVLKDLVIFAVLILLSLMFLSDGKITLVESILMLGLTYKLTLSDSLKFGHFYLSIFEPVSSIAGFISVLDLISKSAFIIVAILKDVAATYNIKESLLGITVLSLGNSIGDLITNVTLASLGLSLTGLHACFGSPLLYILFGVGFNSLIVRLTNSGEPIHFEIDSNLKVTAYSILFTLLFYMIAIPAMGWKVNRFIGSVVVLIWVSVTAYNAYNG</sequence>
<dbReference type="PANTHER" id="PTHR12266">
    <property type="entry name" value="NA+/CA2+ K+ INDEPENDENT EXCHANGER"/>
    <property type="match status" value="1"/>
</dbReference>
<evidence type="ECO:0000313" key="10">
    <source>
        <dbReference type="Proteomes" id="UP000662931"/>
    </source>
</evidence>
<protein>
    <recommendedName>
        <fullName evidence="8">Sodium/calcium exchanger membrane region domain-containing protein</fullName>
    </recommendedName>
</protein>
<evidence type="ECO:0000256" key="1">
    <source>
        <dbReference type="ARBA" id="ARBA00004141"/>
    </source>
</evidence>
<proteinExistence type="inferred from homology"/>
<organism evidence="9 10">
    <name type="scientific">Eeniella nana</name>
    <name type="common">Yeast</name>
    <name type="synonym">Brettanomyces nanus</name>
    <dbReference type="NCBI Taxonomy" id="13502"/>
    <lineage>
        <taxon>Eukaryota</taxon>
        <taxon>Fungi</taxon>
        <taxon>Dikarya</taxon>
        <taxon>Ascomycota</taxon>
        <taxon>Saccharomycotina</taxon>
        <taxon>Pichiomycetes</taxon>
        <taxon>Pichiales</taxon>
        <taxon>Pichiaceae</taxon>
        <taxon>Brettanomyces</taxon>
    </lineage>
</organism>
<dbReference type="OrthoDB" id="407410at2759"/>
<evidence type="ECO:0000256" key="2">
    <source>
        <dbReference type="ARBA" id="ARBA00008170"/>
    </source>
</evidence>
<dbReference type="InterPro" id="IPR004837">
    <property type="entry name" value="NaCa_Exmemb"/>
</dbReference>
<comment type="similarity">
    <text evidence="2">Belongs to the Ca(2+):cation antiporter (CaCA) (TC 2.A.19) family.</text>
</comment>
<feature type="transmembrane region" description="Helical" evidence="7">
    <location>
        <begin position="301"/>
        <end position="319"/>
    </location>
</feature>
<feature type="transmembrane region" description="Helical" evidence="7">
    <location>
        <begin position="275"/>
        <end position="295"/>
    </location>
</feature>
<gene>
    <name evidence="9" type="ORF">FOA43_001883</name>
</gene>
<feature type="domain" description="Sodium/calcium exchanger membrane region" evidence="8">
    <location>
        <begin position="13"/>
        <end position="143"/>
    </location>
</feature>
<comment type="subcellular location">
    <subcellularLocation>
        <location evidence="1">Membrane</location>
        <topology evidence="1">Multi-pass membrane protein</topology>
    </subcellularLocation>
</comment>
<keyword evidence="6 7" id="KW-0472">Membrane</keyword>
<dbReference type="GO" id="GO:0008324">
    <property type="term" value="F:monoatomic cation transmembrane transporter activity"/>
    <property type="evidence" value="ECO:0007669"/>
    <property type="project" value="TreeGrafter"/>
</dbReference>
<keyword evidence="5 7" id="KW-1133">Transmembrane helix</keyword>
<dbReference type="AlphaFoldDB" id="A0A875S3B5"/>
<dbReference type="EMBL" id="CP064812">
    <property type="protein sequence ID" value="QPG74552.1"/>
    <property type="molecule type" value="Genomic_DNA"/>
</dbReference>
<accession>A0A875S3B5</accession>
<evidence type="ECO:0000256" key="4">
    <source>
        <dbReference type="ARBA" id="ARBA00022692"/>
    </source>
</evidence>
<keyword evidence="10" id="KW-1185">Reference proteome</keyword>
<feature type="domain" description="Sodium/calcium exchanger membrane region" evidence="8">
    <location>
        <begin position="168"/>
        <end position="316"/>
    </location>
</feature>
<evidence type="ECO:0000313" key="9">
    <source>
        <dbReference type="EMBL" id="QPG74552.1"/>
    </source>
</evidence>
<feature type="transmembrane region" description="Helical" evidence="7">
    <location>
        <begin position="7"/>
        <end position="27"/>
    </location>
</feature>
<dbReference type="Pfam" id="PF01699">
    <property type="entry name" value="Na_Ca_ex"/>
    <property type="match status" value="2"/>
</dbReference>
<evidence type="ECO:0000256" key="6">
    <source>
        <dbReference type="ARBA" id="ARBA00023136"/>
    </source>
</evidence>
<dbReference type="InterPro" id="IPR051359">
    <property type="entry name" value="CaCA_antiporter"/>
</dbReference>
<evidence type="ECO:0000256" key="3">
    <source>
        <dbReference type="ARBA" id="ARBA00022448"/>
    </source>
</evidence>
<feature type="transmembrane region" description="Helical" evidence="7">
    <location>
        <begin position="169"/>
        <end position="190"/>
    </location>
</feature>
<dbReference type="KEGG" id="bnn:FOA43_001883"/>
<dbReference type="Gene3D" id="1.20.1420.30">
    <property type="entry name" value="NCX, central ion-binding region"/>
    <property type="match status" value="1"/>
</dbReference>
<reference evidence="9" key="1">
    <citation type="submission" date="2020-10" db="EMBL/GenBank/DDBJ databases">
        <authorList>
            <person name="Roach M.J.R."/>
        </authorList>
    </citation>
    <scope>NUCLEOTIDE SEQUENCE</scope>
    <source>
        <strain evidence="9">CBS 1945</strain>
    </source>
</reference>
<dbReference type="PANTHER" id="PTHR12266:SF0">
    <property type="entry name" value="MITOCHONDRIAL SODIUM_CALCIUM EXCHANGER PROTEIN"/>
    <property type="match status" value="1"/>
</dbReference>
<evidence type="ECO:0000259" key="8">
    <source>
        <dbReference type="Pfam" id="PF01699"/>
    </source>
</evidence>
<evidence type="ECO:0000256" key="7">
    <source>
        <dbReference type="SAM" id="Phobius"/>
    </source>
</evidence>
<feature type="transmembrane region" description="Helical" evidence="7">
    <location>
        <begin position="109"/>
        <end position="127"/>
    </location>
</feature>
<keyword evidence="3" id="KW-0813">Transport</keyword>
<dbReference type="GO" id="GO:0006874">
    <property type="term" value="P:intracellular calcium ion homeostasis"/>
    <property type="evidence" value="ECO:0007669"/>
    <property type="project" value="TreeGrafter"/>
</dbReference>
<name>A0A875S3B5_EENNA</name>
<evidence type="ECO:0000256" key="5">
    <source>
        <dbReference type="ARBA" id="ARBA00022989"/>
    </source>
</evidence>
<feature type="transmembrane region" description="Helical" evidence="7">
    <location>
        <begin position="202"/>
        <end position="227"/>
    </location>
</feature>
<dbReference type="RefSeq" id="XP_038778117.1">
    <property type="nucleotide sequence ID" value="XM_038922189.1"/>
</dbReference>
<feature type="transmembrane region" description="Helical" evidence="7">
    <location>
        <begin position="233"/>
        <end position="255"/>
    </location>
</feature>
<dbReference type="GeneID" id="62195284"/>